<evidence type="ECO:0000259" key="7">
    <source>
        <dbReference type="PROSITE" id="PS50110"/>
    </source>
</evidence>
<dbReference type="Gene3D" id="3.40.50.2300">
    <property type="match status" value="1"/>
</dbReference>
<dbReference type="EMBL" id="JACRDE010000332">
    <property type="protein sequence ID" value="MBI5250317.1"/>
    <property type="molecule type" value="Genomic_DNA"/>
</dbReference>
<keyword evidence="2" id="KW-0902">Two-component regulatory system</keyword>
<keyword evidence="3" id="KW-0805">Transcription regulation</keyword>
<gene>
    <name evidence="8" type="ORF">HY912_12555</name>
</gene>
<dbReference type="AlphaFoldDB" id="A0A9D6Z499"/>
<keyword evidence="1 6" id="KW-0597">Phosphoprotein</keyword>
<dbReference type="SMART" id="SM00448">
    <property type="entry name" value="REC"/>
    <property type="match status" value="1"/>
</dbReference>
<dbReference type="Pfam" id="PF00072">
    <property type="entry name" value="Response_reg"/>
    <property type="match status" value="1"/>
</dbReference>
<dbReference type="GO" id="GO:0005829">
    <property type="term" value="C:cytosol"/>
    <property type="evidence" value="ECO:0007669"/>
    <property type="project" value="TreeGrafter"/>
</dbReference>
<reference evidence="8" key="1">
    <citation type="submission" date="2020-07" db="EMBL/GenBank/DDBJ databases">
        <title>Huge and variable diversity of episymbiotic CPR bacteria and DPANN archaea in groundwater ecosystems.</title>
        <authorList>
            <person name="He C.Y."/>
            <person name="Keren R."/>
            <person name="Whittaker M."/>
            <person name="Farag I.F."/>
            <person name="Doudna J."/>
            <person name="Cate J.H.D."/>
            <person name="Banfield J.F."/>
        </authorList>
    </citation>
    <scope>NUCLEOTIDE SEQUENCE</scope>
    <source>
        <strain evidence="8">NC_groundwater_1664_Pr3_B-0.1um_52_9</strain>
    </source>
</reference>
<feature type="domain" description="Response regulatory" evidence="7">
    <location>
        <begin position="2"/>
        <end position="119"/>
    </location>
</feature>
<dbReference type="PROSITE" id="PS50110">
    <property type="entry name" value="RESPONSE_REGULATORY"/>
    <property type="match status" value="1"/>
</dbReference>
<dbReference type="InterPro" id="IPR011006">
    <property type="entry name" value="CheY-like_superfamily"/>
</dbReference>
<evidence type="ECO:0000256" key="3">
    <source>
        <dbReference type="ARBA" id="ARBA00023015"/>
    </source>
</evidence>
<feature type="modified residue" description="4-aspartylphosphate" evidence="6">
    <location>
        <position position="52"/>
    </location>
</feature>
<organism evidence="8 9">
    <name type="scientific">Desulfomonile tiedjei</name>
    <dbReference type="NCBI Taxonomy" id="2358"/>
    <lineage>
        <taxon>Bacteria</taxon>
        <taxon>Pseudomonadati</taxon>
        <taxon>Thermodesulfobacteriota</taxon>
        <taxon>Desulfomonilia</taxon>
        <taxon>Desulfomonilales</taxon>
        <taxon>Desulfomonilaceae</taxon>
        <taxon>Desulfomonile</taxon>
    </lineage>
</organism>
<keyword evidence="4" id="KW-0238">DNA-binding</keyword>
<evidence type="ECO:0000256" key="4">
    <source>
        <dbReference type="ARBA" id="ARBA00023125"/>
    </source>
</evidence>
<comment type="caution">
    <text evidence="8">The sequence shown here is derived from an EMBL/GenBank/DDBJ whole genome shotgun (WGS) entry which is preliminary data.</text>
</comment>
<evidence type="ECO:0000256" key="5">
    <source>
        <dbReference type="ARBA" id="ARBA00023163"/>
    </source>
</evidence>
<dbReference type="PANTHER" id="PTHR48111:SF1">
    <property type="entry name" value="TWO-COMPONENT RESPONSE REGULATOR ORR33"/>
    <property type="match status" value="1"/>
</dbReference>
<evidence type="ECO:0000256" key="6">
    <source>
        <dbReference type="PROSITE-ProRule" id="PRU00169"/>
    </source>
</evidence>
<dbReference type="GO" id="GO:0000976">
    <property type="term" value="F:transcription cis-regulatory region binding"/>
    <property type="evidence" value="ECO:0007669"/>
    <property type="project" value="TreeGrafter"/>
</dbReference>
<dbReference type="CDD" id="cd17574">
    <property type="entry name" value="REC_OmpR"/>
    <property type="match status" value="1"/>
</dbReference>
<dbReference type="InterPro" id="IPR039420">
    <property type="entry name" value="WalR-like"/>
</dbReference>
<proteinExistence type="predicted"/>
<evidence type="ECO:0000313" key="8">
    <source>
        <dbReference type="EMBL" id="MBI5250317.1"/>
    </source>
</evidence>
<evidence type="ECO:0000256" key="2">
    <source>
        <dbReference type="ARBA" id="ARBA00023012"/>
    </source>
</evidence>
<name>A0A9D6Z499_9BACT</name>
<accession>A0A9D6Z499</accession>
<dbReference type="Proteomes" id="UP000807825">
    <property type="component" value="Unassembled WGS sequence"/>
</dbReference>
<dbReference type="PANTHER" id="PTHR48111">
    <property type="entry name" value="REGULATOR OF RPOS"/>
    <property type="match status" value="1"/>
</dbReference>
<protein>
    <submittedName>
        <fullName evidence="8">Response regulator</fullName>
    </submittedName>
</protein>
<sequence length="135" mass="15396">MRILVADDDPFIRRIVELALTKWGYEVMSVPDGNEALRLLSQDDGPRLAILDWMMPGIDGLEVIREVRRWDRQSYVYIVMLTGRSEARDIETGLETGADDYITKPLDLMELKARISCAQRVIQLQSEVIASQSGR</sequence>
<dbReference type="GO" id="GO:0006355">
    <property type="term" value="P:regulation of DNA-templated transcription"/>
    <property type="evidence" value="ECO:0007669"/>
    <property type="project" value="TreeGrafter"/>
</dbReference>
<keyword evidence="5" id="KW-0804">Transcription</keyword>
<dbReference type="InterPro" id="IPR001789">
    <property type="entry name" value="Sig_transdc_resp-reg_receiver"/>
</dbReference>
<dbReference type="GO" id="GO:0032993">
    <property type="term" value="C:protein-DNA complex"/>
    <property type="evidence" value="ECO:0007669"/>
    <property type="project" value="TreeGrafter"/>
</dbReference>
<dbReference type="SUPFAM" id="SSF52172">
    <property type="entry name" value="CheY-like"/>
    <property type="match status" value="1"/>
</dbReference>
<evidence type="ECO:0000256" key="1">
    <source>
        <dbReference type="ARBA" id="ARBA00022553"/>
    </source>
</evidence>
<dbReference type="GO" id="GO:0000156">
    <property type="term" value="F:phosphorelay response regulator activity"/>
    <property type="evidence" value="ECO:0007669"/>
    <property type="project" value="TreeGrafter"/>
</dbReference>
<evidence type="ECO:0000313" key="9">
    <source>
        <dbReference type="Proteomes" id="UP000807825"/>
    </source>
</evidence>